<name>L8TJ86_9MICC</name>
<organism evidence="1 2">
    <name type="scientific">Arthrobacter nitrophenolicus</name>
    <dbReference type="NCBI Taxonomy" id="683150"/>
    <lineage>
        <taxon>Bacteria</taxon>
        <taxon>Bacillati</taxon>
        <taxon>Actinomycetota</taxon>
        <taxon>Actinomycetes</taxon>
        <taxon>Micrococcales</taxon>
        <taxon>Micrococcaceae</taxon>
        <taxon>Arthrobacter</taxon>
    </lineage>
</organism>
<dbReference type="AlphaFoldDB" id="L8TJ86"/>
<protein>
    <submittedName>
        <fullName evidence="1">Riboflavin biosynthesis protein RibD</fullName>
    </submittedName>
</protein>
<evidence type="ECO:0000313" key="1">
    <source>
        <dbReference type="EMBL" id="ELT43378.1"/>
    </source>
</evidence>
<evidence type="ECO:0000313" key="2">
    <source>
        <dbReference type="Proteomes" id="UP000011189"/>
    </source>
</evidence>
<reference evidence="2" key="1">
    <citation type="journal article" date="2013" name="Genome Announc.">
        <title>Draft Genome Sequence of the 2-Chloro-4-Nitrophenol-Degrading Bacterium Arthrobacter sp. Strain SJCon.</title>
        <authorList>
            <person name="Vikram S."/>
            <person name="Kumar S."/>
            <person name="Vaidya B."/>
            <person name="Pinnaka A.K."/>
            <person name="Raghava G.P."/>
        </authorList>
    </citation>
    <scope>NUCLEOTIDE SEQUENCE [LARGE SCALE GENOMIC DNA]</scope>
    <source>
        <strain evidence="2">SJCon</strain>
    </source>
</reference>
<dbReference type="PATRIC" id="fig|683150.5.peg.3691"/>
<sequence length="37" mass="4155">MPFFGGIGRWTRLELAECRPYPSGIVLLNYRVRAGSA</sequence>
<dbReference type="Proteomes" id="UP000011189">
    <property type="component" value="Unassembled WGS sequence"/>
</dbReference>
<proteinExistence type="predicted"/>
<accession>L8TJ86</accession>
<comment type="caution">
    <text evidence="1">The sequence shown here is derived from an EMBL/GenBank/DDBJ whole genome shotgun (WGS) entry which is preliminary data.</text>
</comment>
<keyword evidence="2" id="KW-1185">Reference proteome</keyword>
<gene>
    <name evidence="1" type="ORF">G205_18789</name>
</gene>
<dbReference type="EMBL" id="AOFD01000052">
    <property type="protein sequence ID" value="ELT43378.1"/>
    <property type="molecule type" value="Genomic_DNA"/>
</dbReference>